<evidence type="ECO:0000313" key="3">
    <source>
        <dbReference type="Proteomes" id="UP001299970"/>
    </source>
</evidence>
<evidence type="ECO:0008006" key="4">
    <source>
        <dbReference type="Google" id="ProtNLM"/>
    </source>
</evidence>
<proteinExistence type="predicted"/>
<comment type="caution">
    <text evidence="2">The sequence shown here is derived from an EMBL/GenBank/DDBJ whole genome shotgun (WGS) entry which is preliminary data.</text>
</comment>
<name>A0ABS9TCH2_9PSEU</name>
<sequence>MTETTHRASRALAAAAVLALTTIAIPVAIATPASATEAQCVDYLRREGVIIGPKVRNACDQGASSSFVDRQACFPLLVRAGVSGGKASDACGYAYP</sequence>
<reference evidence="2 3" key="1">
    <citation type="submission" date="2022-03" db="EMBL/GenBank/DDBJ databases">
        <title>Pseudonocardia alaer sp. nov., a novel actinomycete isolated from reed forest soil.</title>
        <authorList>
            <person name="Wang L."/>
        </authorList>
    </citation>
    <scope>NUCLEOTIDE SEQUENCE [LARGE SCALE GENOMIC DNA]</scope>
    <source>
        <strain evidence="2 3">Y-16303</strain>
    </source>
</reference>
<dbReference type="EMBL" id="JAKXMK010000008">
    <property type="protein sequence ID" value="MCH6166244.1"/>
    <property type="molecule type" value="Genomic_DNA"/>
</dbReference>
<feature type="signal peptide" evidence="1">
    <location>
        <begin position="1"/>
        <end position="35"/>
    </location>
</feature>
<feature type="chain" id="PRO_5045719782" description="Alpha amylase inhibitor" evidence="1">
    <location>
        <begin position="36"/>
        <end position="96"/>
    </location>
</feature>
<evidence type="ECO:0000256" key="1">
    <source>
        <dbReference type="SAM" id="SignalP"/>
    </source>
</evidence>
<accession>A0ABS9TCH2</accession>
<gene>
    <name evidence="2" type="ORF">MMF94_11160</name>
</gene>
<evidence type="ECO:0000313" key="2">
    <source>
        <dbReference type="EMBL" id="MCH6166244.1"/>
    </source>
</evidence>
<dbReference type="Proteomes" id="UP001299970">
    <property type="component" value="Unassembled WGS sequence"/>
</dbReference>
<dbReference type="RefSeq" id="WP_241036271.1">
    <property type="nucleotide sequence ID" value="NZ_BAAAJF010000020.1"/>
</dbReference>
<protein>
    <recommendedName>
        <fullName evidence="4">Alpha amylase inhibitor</fullName>
    </recommendedName>
</protein>
<keyword evidence="1" id="KW-0732">Signal</keyword>
<keyword evidence="3" id="KW-1185">Reference proteome</keyword>
<organism evidence="2 3">
    <name type="scientific">Pseudonocardia alaniniphila</name>
    <dbReference type="NCBI Taxonomy" id="75291"/>
    <lineage>
        <taxon>Bacteria</taxon>
        <taxon>Bacillati</taxon>
        <taxon>Actinomycetota</taxon>
        <taxon>Actinomycetes</taxon>
        <taxon>Pseudonocardiales</taxon>
        <taxon>Pseudonocardiaceae</taxon>
        <taxon>Pseudonocardia</taxon>
    </lineage>
</organism>